<organism evidence="3 4">
    <name type="scientific">Scytonema millei VB511283</name>
    <dbReference type="NCBI Taxonomy" id="1245923"/>
    <lineage>
        <taxon>Bacteria</taxon>
        <taxon>Bacillati</taxon>
        <taxon>Cyanobacteriota</taxon>
        <taxon>Cyanophyceae</taxon>
        <taxon>Nostocales</taxon>
        <taxon>Scytonemataceae</taxon>
        <taxon>Scytonema</taxon>
    </lineage>
</organism>
<evidence type="ECO:0000259" key="1">
    <source>
        <dbReference type="Pfam" id="PF00501"/>
    </source>
</evidence>
<gene>
    <name evidence="3" type="ORF">QH73_0015955</name>
</gene>
<sequence length="734" mass="80591">MKQLSLEQIVNCGVERETAIAILPQVERWLAALPAMKCWQQLTRHVLKPDCPFALHELLYETTFSDWDASRKPAPAWFPSQEEIESTNIAAFMHQLQIASYREFHAWSVQNRDRFWEVTIERLGIRFRQKYTQIVDLSRGVEFPQWLVGARFNITESCFQAPEDSPAIIFQQDGGLLSTMTYGELHALTNRVANGLVDLGFRPGDAIAIAMPMTAESVAIYLGIIKAGCVVVSIADSFAANEIAIRLRITQAKAIFTQDYIQRSGKQLPLYAKVIDADAPKAVVLSSNSSVSMKLRSGDLAWQEFLSSKARFDGVATTPEAYTNILFSSGTTGEPKAIPWTQTTPIKCAVDGHLHQDIHPGDVVAWSTNLGWMMGPWLIYASLINRATIALYYDAPTERGFGQFVQAARVNMLGVVPSLVSIWKTAVCMHGLDWSAIKAFSSTGECSNPQDMLFLMSLAGYKPIIEYCGGTEIGGAYMTGTLVQPVAPATFTTPALGLDFVILDEGDRPTNKGELFIIPPSIGLSTALLNKDHHHVYFADTPSLSSGVRAGLPDQLVGQPVTPQENPPLLPSGVRAGLPDQLVGQQISFQENPPLLSLRRHGDWIECLPNGYYRACGRVDDTMNLGGIKVSAAEIEQVVNSVSGIYQTAAIAVSPPEGGPSQLVIFAVVAPDRQQDKATLKTQLQKAIALQLNPLFKIYDLAIVDALPRTASNKVMRRALRDRYQASSTNIFHK</sequence>
<comment type="caution">
    <text evidence="3">The sequence shown here is derived from an EMBL/GenBank/DDBJ whole genome shotgun (WGS) entry which is preliminary data.</text>
</comment>
<reference evidence="3 4" key="1">
    <citation type="journal article" date="2015" name="Genome Announc.">
        <title>Draft Genome Sequence of the Terrestrial Cyanobacterium Scytonema millei VB511283, Isolated from Eastern India.</title>
        <authorList>
            <person name="Sen D."/>
            <person name="Chandrababunaidu M.M."/>
            <person name="Singh D."/>
            <person name="Sanghi N."/>
            <person name="Ghorai A."/>
            <person name="Mishra G.P."/>
            <person name="Madduluri M."/>
            <person name="Adhikary S.P."/>
            <person name="Tripathy S."/>
        </authorList>
    </citation>
    <scope>NUCLEOTIDE SEQUENCE [LARGE SCALE GENOMIC DNA]</scope>
    <source>
        <strain evidence="3 4">VB511283</strain>
    </source>
</reference>
<dbReference type="AlphaFoldDB" id="A0A9X5I5K4"/>
<name>A0A9X5I5K4_9CYAN</name>
<dbReference type="InterPro" id="IPR000873">
    <property type="entry name" value="AMP-dep_synth/lig_dom"/>
</dbReference>
<evidence type="ECO:0000259" key="2">
    <source>
        <dbReference type="Pfam" id="PF13193"/>
    </source>
</evidence>
<feature type="domain" description="AMP-binding enzyme C-terminal" evidence="2">
    <location>
        <begin position="634"/>
        <end position="714"/>
    </location>
</feature>
<dbReference type="InterPro" id="IPR025110">
    <property type="entry name" value="AMP-bd_C"/>
</dbReference>
<dbReference type="InterPro" id="IPR020845">
    <property type="entry name" value="AMP-binding_CS"/>
</dbReference>
<dbReference type="Gene3D" id="3.30.300.30">
    <property type="match status" value="1"/>
</dbReference>
<dbReference type="InterPro" id="IPR042099">
    <property type="entry name" value="ANL_N_sf"/>
</dbReference>
<dbReference type="PANTHER" id="PTHR44378:SF2">
    <property type="entry name" value="ACYL-ACTIVATING ENZYME 17, PEROXISOMAL-RELATED"/>
    <property type="match status" value="1"/>
</dbReference>
<evidence type="ECO:0000313" key="4">
    <source>
        <dbReference type="Proteomes" id="UP000031532"/>
    </source>
</evidence>
<dbReference type="InterPro" id="IPR045851">
    <property type="entry name" value="AMP-bd_C_sf"/>
</dbReference>
<dbReference type="PANTHER" id="PTHR44378">
    <property type="entry name" value="ACYL-ACTIVATING ENZYME 17, PEROXISOMAL-RELATED"/>
    <property type="match status" value="1"/>
</dbReference>
<dbReference type="OrthoDB" id="9803968at2"/>
<dbReference type="SUPFAM" id="SSF56801">
    <property type="entry name" value="Acetyl-CoA synthetase-like"/>
    <property type="match status" value="1"/>
</dbReference>
<accession>A0A9X5I5K4</accession>
<evidence type="ECO:0000313" key="3">
    <source>
        <dbReference type="EMBL" id="NHC36120.1"/>
    </source>
</evidence>
<dbReference type="Gene3D" id="3.40.50.12780">
    <property type="entry name" value="N-terminal domain of ligase-like"/>
    <property type="match status" value="1"/>
</dbReference>
<dbReference type="EMBL" id="JTJC03000004">
    <property type="protein sequence ID" value="NHC36120.1"/>
    <property type="molecule type" value="Genomic_DNA"/>
</dbReference>
<keyword evidence="4" id="KW-1185">Reference proteome</keyword>
<dbReference type="Pfam" id="PF00501">
    <property type="entry name" value="AMP-binding"/>
    <property type="match status" value="1"/>
</dbReference>
<dbReference type="Pfam" id="PF13193">
    <property type="entry name" value="AMP-binding_C"/>
    <property type="match status" value="1"/>
</dbReference>
<dbReference type="PROSITE" id="PS00455">
    <property type="entry name" value="AMP_BINDING"/>
    <property type="match status" value="1"/>
</dbReference>
<proteinExistence type="predicted"/>
<dbReference type="Proteomes" id="UP000031532">
    <property type="component" value="Unassembled WGS sequence"/>
</dbReference>
<dbReference type="RefSeq" id="WP_039717176.1">
    <property type="nucleotide sequence ID" value="NZ_JTJC03000004.1"/>
</dbReference>
<protein>
    <submittedName>
        <fullName evidence="3">AMP-binding protein</fullName>
    </submittedName>
</protein>
<feature type="domain" description="AMP-dependent synthetase/ligase" evidence="1">
    <location>
        <begin position="158"/>
        <end position="520"/>
    </location>
</feature>